<evidence type="ECO:0000313" key="4">
    <source>
        <dbReference type="Proteomes" id="UP000051992"/>
    </source>
</evidence>
<comment type="similarity">
    <text evidence="1">Belongs to the short-chain dehydrogenases/reductases (SDR) family.</text>
</comment>
<dbReference type="OrthoDB" id="9805904at2"/>
<dbReference type="Pfam" id="PF13561">
    <property type="entry name" value="adh_short_C2"/>
    <property type="match status" value="1"/>
</dbReference>
<evidence type="ECO:0000256" key="1">
    <source>
        <dbReference type="ARBA" id="ARBA00006484"/>
    </source>
</evidence>
<dbReference type="PANTHER" id="PTHR42760:SF132">
    <property type="entry name" value="SHORT-CHAIN DEHYDROGENASE_REDUCTASE FAMILY PROTEIN"/>
    <property type="match status" value="1"/>
</dbReference>
<dbReference type="Proteomes" id="UP000051992">
    <property type="component" value="Unassembled WGS sequence"/>
</dbReference>
<dbReference type="Gene3D" id="3.40.50.720">
    <property type="entry name" value="NAD(P)-binding Rossmann-like Domain"/>
    <property type="match status" value="1"/>
</dbReference>
<dbReference type="NCBIfam" id="NF005559">
    <property type="entry name" value="PRK07231.1"/>
    <property type="match status" value="1"/>
</dbReference>
<gene>
    <name evidence="3" type="ORF">IV50_GL000896</name>
</gene>
<dbReference type="PROSITE" id="PS00061">
    <property type="entry name" value="ADH_SHORT"/>
    <property type="match status" value="1"/>
</dbReference>
<dbReference type="EMBL" id="JQBM01000002">
    <property type="protein sequence ID" value="KRN46614.1"/>
    <property type="molecule type" value="Genomic_DNA"/>
</dbReference>
<keyword evidence="4" id="KW-1185">Reference proteome</keyword>
<dbReference type="PRINTS" id="PR00080">
    <property type="entry name" value="SDRFAMILY"/>
</dbReference>
<reference evidence="3 4" key="1">
    <citation type="journal article" date="2015" name="Genome Announc.">
        <title>Expanding the biotechnology potential of lactobacilli through comparative genomics of 213 strains and associated genera.</title>
        <authorList>
            <person name="Sun Z."/>
            <person name="Harris H.M."/>
            <person name="McCann A."/>
            <person name="Guo C."/>
            <person name="Argimon S."/>
            <person name="Zhang W."/>
            <person name="Yang X."/>
            <person name="Jeffery I.B."/>
            <person name="Cooney J.C."/>
            <person name="Kagawa T.F."/>
            <person name="Liu W."/>
            <person name="Song Y."/>
            <person name="Salvetti E."/>
            <person name="Wrobel A."/>
            <person name="Rasinkangas P."/>
            <person name="Parkhill J."/>
            <person name="Rea M.C."/>
            <person name="O'Sullivan O."/>
            <person name="Ritari J."/>
            <person name="Douillard F.P."/>
            <person name="Paul Ross R."/>
            <person name="Yang R."/>
            <person name="Briner A.E."/>
            <person name="Felis G.E."/>
            <person name="de Vos W.M."/>
            <person name="Barrangou R."/>
            <person name="Klaenhammer T.R."/>
            <person name="Caufield P.W."/>
            <person name="Cui Y."/>
            <person name="Zhang H."/>
            <person name="O'Toole P.W."/>
        </authorList>
    </citation>
    <scope>NUCLEOTIDE SEQUENCE [LARGE SCALE GENOMIC DNA]</scope>
    <source>
        <strain evidence="3 4">DSM 20410</strain>
    </source>
</reference>
<proteinExistence type="inferred from homology"/>
<dbReference type="SUPFAM" id="SSF51735">
    <property type="entry name" value="NAD(P)-binding Rossmann-fold domains"/>
    <property type="match status" value="1"/>
</dbReference>
<dbReference type="FunFam" id="3.40.50.720:FF:000084">
    <property type="entry name" value="Short-chain dehydrogenase reductase"/>
    <property type="match status" value="1"/>
</dbReference>
<dbReference type="InterPro" id="IPR036291">
    <property type="entry name" value="NAD(P)-bd_dom_sf"/>
</dbReference>
<dbReference type="PATRIC" id="fig|1629.5.peg.904"/>
<accession>A0A0R2H4R0</accession>
<sequence>MYTDLQGKTAVVTGGTTGLGLAIVTRYLEEGMNVVADYIGELKVTDDLKAIQDKFGNKLVTFQADVSNEEQVAALAKAATDNFSSIDVWVNNAGIEKPFPTADMPYDEWQKVIDVNLGGVFLGTRAALRDFEKNFKKGSIINMSSVHQQIPWSTFAHYAASKGGTKMFTETVALEYAEKGIRVNNICPGAIDTPINAAKFADPVQKMQTQSMVPMGEIGKPEYVADAAAFLASEQAHYITGTSLVVDGGMELYPAFQHGAG</sequence>
<dbReference type="GO" id="GO:0008206">
    <property type="term" value="P:bile acid metabolic process"/>
    <property type="evidence" value="ECO:0007669"/>
    <property type="project" value="UniProtKB-ARBA"/>
</dbReference>
<keyword evidence="2" id="KW-0560">Oxidoreductase</keyword>
<dbReference type="InterPro" id="IPR002347">
    <property type="entry name" value="SDR_fam"/>
</dbReference>
<name>A0A0R2H4R0_WEIVI</name>
<dbReference type="PRINTS" id="PR00081">
    <property type="entry name" value="GDHRDH"/>
</dbReference>
<comment type="caution">
    <text evidence="3">The sequence shown here is derived from an EMBL/GenBank/DDBJ whole genome shotgun (WGS) entry which is preliminary data.</text>
</comment>
<dbReference type="GO" id="GO:0016616">
    <property type="term" value="F:oxidoreductase activity, acting on the CH-OH group of donors, NAD or NADP as acceptor"/>
    <property type="evidence" value="ECO:0007669"/>
    <property type="project" value="TreeGrafter"/>
</dbReference>
<organism evidence="3 4">
    <name type="scientific">Weissella viridescens</name>
    <name type="common">Lactobacillus viridescens</name>
    <dbReference type="NCBI Taxonomy" id="1629"/>
    <lineage>
        <taxon>Bacteria</taxon>
        <taxon>Bacillati</taxon>
        <taxon>Bacillota</taxon>
        <taxon>Bacilli</taxon>
        <taxon>Lactobacillales</taxon>
        <taxon>Lactobacillaceae</taxon>
        <taxon>Weissella</taxon>
    </lineage>
</organism>
<dbReference type="InterPro" id="IPR020904">
    <property type="entry name" value="Sc_DH/Rdtase_CS"/>
</dbReference>
<dbReference type="RefSeq" id="WP_057745641.1">
    <property type="nucleotide sequence ID" value="NZ_BJLU01000002.1"/>
</dbReference>
<evidence type="ECO:0000313" key="3">
    <source>
        <dbReference type="EMBL" id="KRN46614.1"/>
    </source>
</evidence>
<protein>
    <submittedName>
        <fullName evidence="3">Glucose-1-dehydrogenase</fullName>
    </submittedName>
</protein>
<evidence type="ECO:0000256" key="2">
    <source>
        <dbReference type="ARBA" id="ARBA00023002"/>
    </source>
</evidence>
<dbReference type="AlphaFoldDB" id="A0A0R2H4R0"/>
<dbReference type="PANTHER" id="PTHR42760">
    <property type="entry name" value="SHORT-CHAIN DEHYDROGENASES/REDUCTASES FAMILY MEMBER"/>
    <property type="match status" value="1"/>
</dbReference>